<feature type="domain" description="ABC transmembrane type-1" evidence="9">
    <location>
        <begin position="93"/>
        <end position="306"/>
    </location>
</feature>
<dbReference type="Proteomes" id="UP000617531">
    <property type="component" value="Unassembled WGS sequence"/>
</dbReference>
<dbReference type="GO" id="GO:0005886">
    <property type="term" value="C:plasma membrane"/>
    <property type="evidence" value="ECO:0007669"/>
    <property type="project" value="UniProtKB-SubCell"/>
</dbReference>
<accession>A0A8J3GQF8</accession>
<keyword evidence="5 7" id="KW-1133">Transmembrane helix</keyword>
<evidence type="ECO:0000256" key="5">
    <source>
        <dbReference type="ARBA" id="ARBA00022989"/>
    </source>
</evidence>
<feature type="transmembrane region" description="Helical" evidence="7">
    <location>
        <begin position="97"/>
        <end position="118"/>
    </location>
</feature>
<keyword evidence="11" id="KW-1185">Reference proteome</keyword>
<dbReference type="InterPro" id="IPR035906">
    <property type="entry name" value="MetI-like_sf"/>
</dbReference>
<feature type="transmembrane region" description="Helical" evidence="7">
    <location>
        <begin position="226"/>
        <end position="246"/>
    </location>
</feature>
<comment type="caution">
    <text evidence="10">The sequence shown here is derived from an EMBL/GenBank/DDBJ whole genome shotgun (WGS) entry which is preliminary data.</text>
</comment>
<dbReference type="PROSITE" id="PS50928">
    <property type="entry name" value="ABC_TM1"/>
    <property type="match status" value="1"/>
</dbReference>
<dbReference type="PANTHER" id="PTHR30193:SF37">
    <property type="entry name" value="INNER MEMBRANE ABC TRANSPORTER PERMEASE PROTEIN YCJO"/>
    <property type="match status" value="1"/>
</dbReference>
<reference evidence="10" key="2">
    <citation type="submission" date="2020-09" db="EMBL/GenBank/DDBJ databases">
        <authorList>
            <person name="Sun Q."/>
            <person name="Zhou Y."/>
        </authorList>
    </citation>
    <scope>NUCLEOTIDE SEQUENCE</scope>
    <source>
        <strain evidence="10">CGMCC 1.16548</strain>
    </source>
</reference>
<dbReference type="SUPFAM" id="SSF161098">
    <property type="entry name" value="MetI-like"/>
    <property type="match status" value="1"/>
</dbReference>
<evidence type="ECO:0000313" key="10">
    <source>
        <dbReference type="EMBL" id="GHF16023.1"/>
    </source>
</evidence>
<evidence type="ECO:0000259" key="9">
    <source>
        <dbReference type="PROSITE" id="PS50928"/>
    </source>
</evidence>
<evidence type="ECO:0000256" key="4">
    <source>
        <dbReference type="ARBA" id="ARBA00022692"/>
    </source>
</evidence>
<keyword evidence="2 7" id="KW-0813">Transport</keyword>
<evidence type="ECO:0000256" key="6">
    <source>
        <dbReference type="ARBA" id="ARBA00023136"/>
    </source>
</evidence>
<evidence type="ECO:0000256" key="2">
    <source>
        <dbReference type="ARBA" id="ARBA00022448"/>
    </source>
</evidence>
<keyword evidence="6 7" id="KW-0472">Membrane</keyword>
<comment type="similarity">
    <text evidence="7">Belongs to the binding-protein-dependent transport system permease family.</text>
</comment>
<name>A0A8J3GQF8_9MICO</name>
<proteinExistence type="inferred from homology"/>
<dbReference type="GO" id="GO:0055085">
    <property type="term" value="P:transmembrane transport"/>
    <property type="evidence" value="ECO:0007669"/>
    <property type="project" value="InterPro"/>
</dbReference>
<organism evidence="10 11">
    <name type="scientific">Pseudolysinimonas yzui</name>
    <dbReference type="NCBI Taxonomy" id="2708254"/>
    <lineage>
        <taxon>Bacteria</taxon>
        <taxon>Bacillati</taxon>
        <taxon>Actinomycetota</taxon>
        <taxon>Actinomycetes</taxon>
        <taxon>Micrococcales</taxon>
        <taxon>Microbacteriaceae</taxon>
        <taxon>Pseudolysinimonas</taxon>
    </lineage>
</organism>
<feature type="transmembrane region" description="Helical" evidence="7">
    <location>
        <begin position="285"/>
        <end position="309"/>
    </location>
</feature>
<feature type="compositionally biased region" description="Polar residues" evidence="8">
    <location>
        <begin position="1"/>
        <end position="10"/>
    </location>
</feature>
<sequence>MTHTITPSADSRSTRRTGTGRQSGPRARPKLMTYGSWWWALPGLLAVFSVHYVATGIGAGYAFTDFKGIGSFEWIGFDNFVEILSDKKAFGSIGNTVFLALASLVIVNVVGLLFALALNRGIRTRYILRVLLFLPVVLSPLAVSYIFRFIFQVDGPLNSVLAAVGLEAWQRPWLADPEFAIYTILAVMVWQNVGFAMIIYLAGLATVPHEIEEAAAIDGAGVFSRFWHITLPMIQPSVAIATTLGLTQGLKVFDQVQAMTRGGPYGATETLSTVIYTETFANANFGYGAALSLVFTVLVLAAAAFQLFITRDRSRREAK</sequence>
<evidence type="ECO:0000313" key="11">
    <source>
        <dbReference type="Proteomes" id="UP000617531"/>
    </source>
</evidence>
<dbReference type="CDD" id="cd06261">
    <property type="entry name" value="TM_PBP2"/>
    <property type="match status" value="1"/>
</dbReference>
<dbReference type="RefSeq" id="WP_191282961.1">
    <property type="nucleotide sequence ID" value="NZ_BNAI01000002.1"/>
</dbReference>
<feature type="compositionally biased region" description="Low complexity" evidence="8">
    <location>
        <begin position="16"/>
        <end position="26"/>
    </location>
</feature>
<evidence type="ECO:0000256" key="7">
    <source>
        <dbReference type="RuleBase" id="RU363032"/>
    </source>
</evidence>
<dbReference type="Pfam" id="PF00528">
    <property type="entry name" value="BPD_transp_1"/>
    <property type="match status" value="1"/>
</dbReference>
<reference evidence="10" key="1">
    <citation type="journal article" date="2014" name="Int. J. Syst. Evol. Microbiol.">
        <title>Complete genome sequence of Corynebacterium casei LMG S-19264T (=DSM 44701T), isolated from a smear-ripened cheese.</title>
        <authorList>
            <consortium name="US DOE Joint Genome Institute (JGI-PGF)"/>
            <person name="Walter F."/>
            <person name="Albersmeier A."/>
            <person name="Kalinowski J."/>
            <person name="Ruckert C."/>
        </authorList>
    </citation>
    <scope>NUCLEOTIDE SEQUENCE</scope>
    <source>
        <strain evidence="10">CGMCC 1.16548</strain>
    </source>
</reference>
<feature type="transmembrane region" description="Helical" evidence="7">
    <location>
        <begin position="130"/>
        <end position="151"/>
    </location>
</feature>
<evidence type="ECO:0000256" key="3">
    <source>
        <dbReference type="ARBA" id="ARBA00022475"/>
    </source>
</evidence>
<feature type="transmembrane region" description="Helical" evidence="7">
    <location>
        <begin position="37"/>
        <end position="63"/>
    </location>
</feature>
<dbReference type="EMBL" id="BNAI01000002">
    <property type="protein sequence ID" value="GHF16023.1"/>
    <property type="molecule type" value="Genomic_DNA"/>
</dbReference>
<protein>
    <submittedName>
        <fullName evidence="10">Sugar ABC transporter permease</fullName>
    </submittedName>
</protein>
<evidence type="ECO:0000256" key="1">
    <source>
        <dbReference type="ARBA" id="ARBA00004651"/>
    </source>
</evidence>
<dbReference type="Gene3D" id="1.10.3720.10">
    <property type="entry name" value="MetI-like"/>
    <property type="match status" value="1"/>
</dbReference>
<dbReference type="AlphaFoldDB" id="A0A8J3GQF8"/>
<dbReference type="PANTHER" id="PTHR30193">
    <property type="entry name" value="ABC TRANSPORTER PERMEASE PROTEIN"/>
    <property type="match status" value="1"/>
</dbReference>
<feature type="transmembrane region" description="Helical" evidence="7">
    <location>
        <begin position="179"/>
        <end position="205"/>
    </location>
</feature>
<keyword evidence="3" id="KW-1003">Cell membrane</keyword>
<keyword evidence="4 7" id="KW-0812">Transmembrane</keyword>
<dbReference type="InterPro" id="IPR000515">
    <property type="entry name" value="MetI-like"/>
</dbReference>
<dbReference type="InterPro" id="IPR051393">
    <property type="entry name" value="ABC_transporter_permease"/>
</dbReference>
<feature type="region of interest" description="Disordered" evidence="8">
    <location>
        <begin position="1"/>
        <end position="27"/>
    </location>
</feature>
<gene>
    <name evidence="10" type="primary">msmF</name>
    <name evidence="10" type="ORF">GCM10011600_16410</name>
</gene>
<evidence type="ECO:0000256" key="8">
    <source>
        <dbReference type="SAM" id="MobiDB-lite"/>
    </source>
</evidence>
<comment type="subcellular location">
    <subcellularLocation>
        <location evidence="1 7">Cell membrane</location>
        <topology evidence="1 7">Multi-pass membrane protein</topology>
    </subcellularLocation>
</comment>